<dbReference type="InterPro" id="IPR036390">
    <property type="entry name" value="WH_DNA-bd_sf"/>
</dbReference>
<dbReference type="RefSeq" id="WP_179827120.1">
    <property type="nucleotide sequence ID" value="NZ_JACCFS010000001.1"/>
</dbReference>
<dbReference type="PANTHER" id="PTHR30319:SF1">
    <property type="entry name" value="TRANSCRIPTIONAL REPRESSOR PAAX"/>
    <property type="match status" value="1"/>
</dbReference>
<dbReference type="Proteomes" id="UP000572051">
    <property type="component" value="Unassembled WGS sequence"/>
</dbReference>
<dbReference type="PIRSF" id="PIRSF020623">
    <property type="entry name" value="PaaX"/>
    <property type="match status" value="1"/>
</dbReference>
<organism evidence="4 5">
    <name type="scientific">Nocardiopsis aegyptia</name>
    <dbReference type="NCBI Taxonomy" id="220378"/>
    <lineage>
        <taxon>Bacteria</taxon>
        <taxon>Bacillati</taxon>
        <taxon>Actinomycetota</taxon>
        <taxon>Actinomycetes</taxon>
        <taxon>Streptosporangiales</taxon>
        <taxon>Nocardiopsidaceae</taxon>
        <taxon>Nocardiopsis</taxon>
    </lineage>
</organism>
<feature type="domain" description="Transcriptional repressor PaaX-like central Cas2-like" evidence="3">
    <location>
        <begin position="112"/>
        <end position="188"/>
    </location>
</feature>
<feature type="domain" description="Transcriptional repressor PaaX-like N-terminal" evidence="1">
    <location>
        <begin position="22"/>
        <end position="91"/>
    </location>
</feature>
<dbReference type="PANTHER" id="PTHR30319">
    <property type="entry name" value="PHENYLACETIC ACID REGULATOR-RELATED TRANSCRIPTIONAL REPRESSOR"/>
    <property type="match status" value="1"/>
</dbReference>
<dbReference type="InterPro" id="IPR048846">
    <property type="entry name" value="PaaX-like_central"/>
</dbReference>
<protein>
    <submittedName>
        <fullName evidence="4">Phenylacetic acid degradation operon negative regulatory protein</fullName>
    </submittedName>
</protein>
<evidence type="ECO:0000313" key="4">
    <source>
        <dbReference type="EMBL" id="NYJ36870.1"/>
    </source>
</evidence>
<dbReference type="InterPro" id="IPR011965">
    <property type="entry name" value="PaaX_trns_reg"/>
</dbReference>
<dbReference type="Gene3D" id="1.20.58.1460">
    <property type="match status" value="1"/>
</dbReference>
<evidence type="ECO:0000259" key="1">
    <source>
        <dbReference type="Pfam" id="PF07848"/>
    </source>
</evidence>
<comment type="caution">
    <text evidence="4">The sequence shown here is derived from an EMBL/GenBank/DDBJ whole genome shotgun (WGS) entry which is preliminary data.</text>
</comment>
<gene>
    <name evidence="4" type="ORF">HNR10_004751</name>
</gene>
<dbReference type="InterPro" id="IPR013225">
    <property type="entry name" value="PaaX_C"/>
</dbReference>
<sequence>MTSNSDQAPLAATGDPERVNRRPRSLIVSFFGTYARDIGGWISVADLIALMAELGVDAPSVRSAVSRLKRRGLLAPERLGGVAGYRLSDEGRHILAEGDRRIFGHQVARVGDGWVLVVFSVPESERRRRHALRSRLTRLGFGTTAAGVWIAPAHMTDQARQALRDLGMDGYAELFHATHLDFRDLSEAVALWWDLPALQAMYQEFLSEHEPVLGAWRRAGAAGRTGPAGTADPRAAAFADHLRTVDAWRRMPFLDPGLPPELLPGPWAGSRASRVFFDLHARLRVPGLEHVRSVVSRG</sequence>
<dbReference type="Gene3D" id="1.10.10.10">
    <property type="entry name" value="Winged helix-like DNA-binding domain superfamily/Winged helix DNA-binding domain"/>
    <property type="match status" value="1"/>
</dbReference>
<accession>A0A7Z0JCY1</accession>
<dbReference type="SUPFAM" id="SSF46785">
    <property type="entry name" value="Winged helix' DNA-binding domain"/>
    <property type="match status" value="1"/>
</dbReference>
<dbReference type="Pfam" id="PF07848">
    <property type="entry name" value="PaaX"/>
    <property type="match status" value="1"/>
</dbReference>
<dbReference type="Gene3D" id="3.30.70.2650">
    <property type="match status" value="1"/>
</dbReference>
<name>A0A7Z0JCY1_9ACTN</name>
<dbReference type="GO" id="GO:0006351">
    <property type="term" value="P:DNA-templated transcription"/>
    <property type="evidence" value="ECO:0007669"/>
    <property type="project" value="InterPro"/>
</dbReference>
<dbReference type="AlphaFoldDB" id="A0A7Z0JCY1"/>
<evidence type="ECO:0000259" key="3">
    <source>
        <dbReference type="Pfam" id="PF20803"/>
    </source>
</evidence>
<proteinExistence type="predicted"/>
<keyword evidence="5" id="KW-1185">Reference proteome</keyword>
<dbReference type="Pfam" id="PF08223">
    <property type="entry name" value="PaaX_C"/>
    <property type="match status" value="1"/>
</dbReference>
<dbReference type="InterPro" id="IPR036388">
    <property type="entry name" value="WH-like_DNA-bd_sf"/>
</dbReference>
<reference evidence="4 5" key="1">
    <citation type="submission" date="2020-07" db="EMBL/GenBank/DDBJ databases">
        <title>Sequencing the genomes of 1000 actinobacteria strains.</title>
        <authorList>
            <person name="Klenk H.-P."/>
        </authorList>
    </citation>
    <scope>NUCLEOTIDE SEQUENCE [LARGE SCALE GENOMIC DNA]</scope>
    <source>
        <strain evidence="4 5">DSM 44442</strain>
    </source>
</reference>
<feature type="domain" description="Transcriptional repressor PaaX-like C-terminal" evidence="2">
    <location>
        <begin position="193"/>
        <end position="292"/>
    </location>
</feature>
<dbReference type="EMBL" id="JACCFS010000001">
    <property type="protein sequence ID" value="NYJ36870.1"/>
    <property type="molecule type" value="Genomic_DNA"/>
</dbReference>
<evidence type="ECO:0000259" key="2">
    <source>
        <dbReference type="Pfam" id="PF08223"/>
    </source>
</evidence>
<dbReference type="InterPro" id="IPR012906">
    <property type="entry name" value="PaaX-like_N"/>
</dbReference>
<dbReference type="Pfam" id="PF20803">
    <property type="entry name" value="PaaX_M"/>
    <property type="match status" value="1"/>
</dbReference>
<evidence type="ECO:0000313" key="5">
    <source>
        <dbReference type="Proteomes" id="UP000572051"/>
    </source>
</evidence>